<evidence type="ECO:0000256" key="1">
    <source>
        <dbReference type="SAM" id="SignalP"/>
    </source>
</evidence>
<dbReference type="Proteomes" id="UP000320801">
    <property type="component" value="Unassembled WGS sequence"/>
</dbReference>
<feature type="signal peptide" evidence="1">
    <location>
        <begin position="1"/>
        <end position="23"/>
    </location>
</feature>
<dbReference type="PROSITE" id="PS51257">
    <property type="entry name" value="PROKAR_LIPOPROTEIN"/>
    <property type="match status" value="1"/>
</dbReference>
<accession>A0A507SRX4</accession>
<evidence type="ECO:0008006" key="4">
    <source>
        <dbReference type="Google" id="ProtNLM"/>
    </source>
</evidence>
<protein>
    <recommendedName>
        <fullName evidence="4">Lipoprotein</fullName>
    </recommendedName>
</protein>
<dbReference type="EMBL" id="SMDN01000003">
    <property type="protein sequence ID" value="TQC54001.1"/>
    <property type="molecule type" value="Genomic_DNA"/>
</dbReference>
<evidence type="ECO:0000313" key="3">
    <source>
        <dbReference type="Proteomes" id="UP000320801"/>
    </source>
</evidence>
<gene>
    <name evidence="2" type="ORF">E1I18_00890</name>
</gene>
<evidence type="ECO:0000313" key="2">
    <source>
        <dbReference type="EMBL" id="TQC54001.1"/>
    </source>
</evidence>
<keyword evidence="3" id="KW-1185">Reference proteome</keyword>
<comment type="caution">
    <text evidence="2">The sequence shown here is derived from an EMBL/GenBank/DDBJ whole genome shotgun (WGS) entry which is preliminary data.</text>
</comment>
<dbReference type="RefSeq" id="WP_141483730.1">
    <property type="nucleotide sequence ID" value="NZ_SMDN01000003.1"/>
</dbReference>
<organism evidence="2 3">
    <name type="scientific">Mycoplasmopsis mucosicanis</name>
    <dbReference type="NCBI Taxonomy" id="458208"/>
    <lineage>
        <taxon>Bacteria</taxon>
        <taxon>Bacillati</taxon>
        <taxon>Mycoplasmatota</taxon>
        <taxon>Mycoplasmoidales</taxon>
        <taxon>Metamycoplasmataceae</taxon>
        <taxon>Mycoplasmopsis</taxon>
    </lineage>
</organism>
<keyword evidence="1" id="KW-0732">Signal</keyword>
<dbReference type="AlphaFoldDB" id="A0A507SRX4"/>
<proteinExistence type="predicted"/>
<reference evidence="2 3" key="1">
    <citation type="submission" date="2019-03" db="EMBL/GenBank/DDBJ databases">
        <title>Characterization of a novel Mycoplasma cynos real-time PCR assay.</title>
        <authorList>
            <person name="Tallmadge R.L."/>
            <person name="Mitchell P.K."/>
            <person name="Goodman L."/>
        </authorList>
    </citation>
    <scope>NUCLEOTIDE SEQUENCE [LARGE SCALE GENOMIC DNA]</scope>
    <source>
        <strain evidence="2 3">1642</strain>
    </source>
</reference>
<sequence>MRNKKLAWLSVLTVSSIATPMLAAACNETKDYNKLVNVKLKDQSANKLAKDVTADDIEVSSTDKTLKLKVTSVNVSATDKNSVTVIIQVRDSSSKKTHTITKILSGFKTEKGQNNSNEGGGK</sequence>
<feature type="chain" id="PRO_5021360876" description="Lipoprotein" evidence="1">
    <location>
        <begin position="24"/>
        <end position="122"/>
    </location>
</feature>
<name>A0A507SRX4_9BACT</name>